<evidence type="ECO:0000313" key="2">
    <source>
        <dbReference type="EMBL" id="CUS38505.1"/>
    </source>
</evidence>
<reference evidence="3" key="1">
    <citation type="submission" date="2015-10" db="EMBL/GenBank/DDBJ databases">
        <authorList>
            <person name="Luecker S."/>
            <person name="Luecker S."/>
        </authorList>
    </citation>
    <scope>NUCLEOTIDE SEQUENCE [LARGE SCALE GENOMIC DNA]</scope>
</reference>
<keyword evidence="3" id="KW-1185">Reference proteome</keyword>
<dbReference type="Proteomes" id="UP000198736">
    <property type="component" value="Unassembled WGS sequence"/>
</dbReference>
<evidence type="ECO:0000313" key="3">
    <source>
        <dbReference type="Proteomes" id="UP000198736"/>
    </source>
</evidence>
<dbReference type="Gene3D" id="3.40.50.10610">
    <property type="entry name" value="ABC-type transport auxiliary lipoprotein component"/>
    <property type="match status" value="1"/>
</dbReference>
<proteinExistence type="predicted"/>
<name>A0A0S4LNI8_9BACT</name>
<organism evidence="2 3">
    <name type="scientific">Candidatus Nitrospira nitrificans</name>
    <dbReference type="NCBI Taxonomy" id="1742973"/>
    <lineage>
        <taxon>Bacteria</taxon>
        <taxon>Pseudomonadati</taxon>
        <taxon>Nitrospirota</taxon>
        <taxon>Nitrospiria</taxon>
        <taxon>Nitrospirales</taxon>
        <taxon>Nitrospiraceae</taxon>
        <taxon>Nitrospira</taxon>
    </lineage>
</organism>
<accession>A0A0S4LNI8</accession>
<sequence length="247" mass="26667">MIVHSLLSRMIPMISAVALAAVVTGCSGSKVATKSSNELSRYRIQSIALIPFTSIATPQARDQDDLFLPTPDSIRRSDISMGVPPEGQPLRTKTMMVPGYAAEKVTELFWGRLRDRKGLLVLAPGDAVRVSSADGEPATMGMEKAAAEVAKRLKADAALIGLVSVYQERVGSRLGANPAATVGFEAKVVAADGQVLWVGGYYERQRPMTEDLMGFLQRWAFVTAEELAEYGVDEVLSDFPFGTREGK</sequence>
<dbReference type="AlphaFoldDB" id="A0A0S4LNI8"/>
<dbReference type="STRING" id="1742973.COMA2_50115"/>
<feature type="chain" id="PRO_5006624127" description="Lipoprotein" evidence="1">
    <location>
        <begin position="21"/>
        <end position="247"/>
    </location>
</feature>
<evidence type="ECO:0000256" key="1">
    <source>
        <dbReference type="SAM" id="SignalP"/>
    </source>
</evidence>
<dbReference type="EMBL" id="CZPZ01000032">
    <property type="protein sequence ID" value="CUS38505.1"/>
    <property type="molecule type" value="Genomic_DNA"/>
</dbReference>
<keyword evidence="1" id="KW-0732">Signal</keyword>
<protein>
    <recommendedName>
        <fullName evidence="4">Lipoprotein</fullName>
    </recommendedName>
</protein>
<evidence type="ECO:0008006" key="4">
    <source>
        <dbReference type="Google" id="ProtNLM"/>
    </source>
</evidence>
<gene>
    <name evidence="2" type="ORF">COMA2_50115</name>
</gene>
<feature type="signal peptide" evidence="1">
    <location>
        <begin position="1"/>
        <end position="20"/>
    </location>
</feature>